<dbReference type="HOGENOM" id="CLU_2583830_0_0_6"/>
<dbReference type="STRING" id="716541.ECL_04909"/>
<protein>
    <submittedName>
        <fullName evidence="1">Uncharacterized protein</fullName>
    </submittedName>
</protein>
<dbReference type="KEGG" id="enc:ECL_04909"/>
<dbReference type="EMBL" id="CP001918">
    <property type="protein sequence ID" value="ADF64433.1"/>
    <property type="molecule type" value="Genomic_DNA"/>
</dbReference>
<evidence type="ECO:0000313" key="1">
    <source>
        <dbReference type="EMBL" id="ADF64433.1"/>
    </source>
</evidence>
<sequence>MICYLLGKPERKEWELFPDINHRVIKLSQIEKVTFDRRKEMMVSKRLKAKDYRTVSTGFNVLSSKPGLITLAIAHSYAVT</sequence>
<name>A0A0H3CT45_ENTCC</name>
<keyword evidence="2" id="KW-1185">Reference proteome</keyword>
<gene>
    <name evidence="1" type="ordered locus">ECL_04909</name>
</gene>
<reference evidence="1 2" key="1">
    <citation type="journal article" date="2010" name="J. Bacteriol.">
        <title>Complete genome sequence of Enterobacter cloacae subsp. cloacae type strain ATCC 13047.</title>
        <authorList>
            <person name="Ren Y."/>
            <person name="Ren Y."/>
            <person name="Zhou Z."/>
            <person name="Guo X."/>
            <person name="Li Y."/>
            <person name="Feng L."/>
            <person name="Wang L."/>
        </authorList>
    </citation>
    <scope>NUCLEOTIDE SEQUENCE [LARGE SCALE GENOMIC DNA]</scope>
    <source>
        <strain evidence="2">ATCC 13047 / DSM 30054 / NBRC 13535 / NCTC 10005 / WDCM 00083 / NCDC 279-56</strain>
    </source>
</reference>
<dbReference type="Proteomes" id="UP000002363">
    <property type="component" value="Chromosome"/>
</dbReference>
<dbReference type="AlphaFoldDB" id="A0A0H3CT45"/>
<organism evidence="1 2">
    <name type="scientific">Enterobacter cloacae subsp. cloacae (strain ATCC 13047 / DSM 30054 / NBRC 13535 / NCTC 10005 / WDCM 00083 / NCDC 279-56)</name>
    <dbReference type="NCBI Taxonomy" id="716541"/>
    <lineage>
        <taxon>Bacteria</taxon>
        <taxon>Pseudomonadati</taxon>
        <taxon>Pseudomonadota</taxon>
        <taxon>Gammaproteobacteria</taxon>
        <taxon>Enterobacterales</taxon>
        <taxon>Enterobacteriaceae</taxon>
        <taxon>Enterobacter</taxon>
        <taxon>Enterobacter cloacae complex</taxon>
    </lineage>
</organism>
<evidence type="ECO:0000313" key="2">
    <source>
        <dbReference type="Proteomes" id="UP000002363"/>
    </source>
</evidence>
<dbReference type="EnsemblBacteria" id="ADF64433">
    <property type="protein sequence ID" value="ADF64433"/>
    <property type="gene ID" value="ECL_04909"/>
</dbReference>
<accession>A0A0H3CT45</accession>
<proteinExistence type="predicted"/>